<dbReference type="AlphaFoldDB" id="A0A8H6NPL4"/>
<comment type="caution">
    <text evidence="1">The sequence shown here is derived from an EMBL/GenBank/DDBJ whole genome shotgun (WGS) entry which is preliminary data.</text>
</comment>
<dbReference type="EMBL" id="WIGO01000008">
    <property type="protein sequence ID" value="KAF6840242.1"/>
    <property type="molecule type" value="Genomic_DNA"/>
</dbReference>
<accession>A0A8H6NPL4</accession>
<dbReference type="Proteomes" id="UP000654918">
    <property type="component" value="Unassembled WGS sequence"/>
</dbReference>
<gene>
    <name evidence="1" type="ORF">CPLU01_01266</name>
</gene>
<evidence type="ECO:0000313" key="2">
    <source>
        <dbReference type="Proteomes" id="UP000654918"/>
    </source>
</evidence>
<protein>
    <submittedName>
        <fullName evidence="1">Uncharacterized protein</fullName>
    </submittedName>
</protein>
<name>A0A8H6NPL4_9PEZI</name>
<proteinExistence type="predicted"/>
<sequence length="108" mass="11886">MDDEEEDEGRSPISRKRRVCAWGDSGCGANGSPARDSSCMSWAAVAQIAVAISIGRGPVRRLFETVPRGRDQQTALNPPYGRLWGLDKRRDGMKGLFGREAHDELVMP</sequence>
<organism evidence="1 2">
    <name type="scientific">Colletotrichum plurivorum</name>
    <dbReference type="NCBI Taxonomy" id="2175906"/>
    <lineage>
        <taxon>Eukaryota</taxon>
        <taxon>Fungi</taxon>
        <taxon>Dikarya</taxon>
        <taxon>Ascomycota</taxon>
        <taxon>Pezizomycotina</taxon>
        <taxon>Sordariomycetes</taxon>
        <taxon>Hypocreomycetidae</taxon>
        <taxon>Glomerellales</taxon>
        <taxon>Glomerellaceae</taxon>
        <taxon>Colletotrichum</taxon>
        <taxon>Colletotrichum orchidearum species complex</taxon>
    </lineage>
</organism>
<evidence type="ECO:0000313" key="1">
    <source>
        <dbReference type="EMBL" id="KAF6840242.1"/>
    </source>
</evidence>
<reference evidence="1" key="1">
    <citation type="journal article" date="2020" name="Phytopathology">
        <title>Genome Sequence Resources of Colletotrichum truncatum, C. plurivorum, C. musicola, and C. sojae: Four Species Pathogenic to Soybean (Glycine max).</title>
        <authorList>
            <person name="Rogerio F."/>
            <person name="Boufleur T.R."/>
            <person name="Ciampi-Guillardi M."/>
            <person name="Sukno S.A."/>
            <person name="Thon M.R."/>
            <person name="Massola Junior N.S."/>
            <person name="Baroncelli R."/>
        </authorList>
    </citation>
    <scope>NUCLEOTIDE SEQUENCE</scope>
    <source>
        <strain evidence="1">LFN00145</strain>
    </source>
</reference>
<keyword evidence="2" id="KW-1185">Reference proteome</keyword>